<protein>
    <recommendedName>
        <fullName evidence="3">Cortex morphogenetic protein CmpA</fullName>
    </recommendedName>
</protein>
<gene>
    <name evidence="1" type="ORF">SAMN04488123_11273</name>
</gene>
<organism evidence="1 2">
    <name type="scientific">Natribacillus halophilus</name>
    <dbReference type="NCBI Taxonomy" id="549003"/>
    <lineage>
        <taxon>Bacteria</taxon>
        <taxon>Bacillati</taxon>
        <taxon>Bacillota</taxon>
        <taxon>Bacilli</taxon>
        <taxon>Bacillales</taxon>
        <taxon>Bacillaceae</taxon>
        <taxon>Natribacillus</taxon>
    </lineage>
</organism>
<dbReference type="OrthoDB" id="2691694at2"/>
<dbReference type="RefSeq" id="WP_090399190.1">
    <property type="nucleotide sequence ID" value="NZ_FNEN01000012.1"/>
</dbReference>
<dbReference type="Pfam" id="PF26301">
    <property type="entry name" value="spore_CmpA"/>
    <property type="match status" value="1"/>
</dbReference>
<proteinExistence type="predicted"/>
<dbReference type="Proteomes" id="UP000198853">
    <property type="component" value="Unassembled WGS sequence"/>
</dbReference>
<evidence type="ECO:0000313" key="2">
    <source>
        <dbReference type="Proteomes" id="UP000198853"/>
    </source>
</evidence>
<dbReference type="InterPro" id="IPR047764">
    <property type="entry name" value="CmpA"/>
</dbReference>
<sequence length="41" mass="5292">MPYWLKKQLEKAYFEKNRYEIVMLNQCWYTYLKRNTQEEVL</sequence>
<accession>A0A1G8QK33</accession>
<keyword evidence="2" id="KW-1185">Reference proteome</keyword>
<reference evidence="1 2" key="1">
    <citation type="submission" date="2016-10" db="EMBL/GenBank/DDBJ databases">
        <authorList>
            <person name="de Groot N.N."/>
        </authorList>
    </citation>
    <scope>NUCLEOTIDE SEQUENCE [LARGE SCALE GENOMIC DNA]</scope>
    <source>
        <strain evidence="1 2">DSM 21771</strain>
    </source>
</reference>
<name>A0A1G8QK33_9BACI</name>
<dbReference type="AlphaFoldDB" id="A0A1G8QK33"/>
<dbReference type="NCBIfam" id="NF033225">
    <property type="entry name" value="spore_CmpA"/>
    <property type="match status" value="1"/>
</dbReference>
<dbReference type="EMBL" id="FNEN01000012">
    <property type="protein sequence ID" value="SDJ05006.1"/>
    <property type="molecule type" value="Genomic_DNA"/>
</dbReference>
<evidence type="ECO:0008006" key="3">
    <source>
        <dbReference type="Google" id="ProtNLM"/>
    </source>
</evidence>
<evidence type="ECO:0000313" key="1">
    <source>
        <dbReference type="EMBL" id="SDJ05006.1"/>
    </source>
</evidence>